<dbReference type="PROSITE" id="PS51257">
    <property type="entry name" value="PROKAR_LIPOPROTEIN"/>
    <property type="match status" value="1"/>
</dbReference>
<comment type="caution">
    <text evidence="8">The sequence shown here is derived from an EMBL/GenBank/DDBJ whole genome shotgun (WGS) entry which is preliminary data.</text>
</comment>
<keyword evidence="4" id="KW-0564">Palmitate</keyword>
<dbReference type="SUPFAM" id="SSF53850">
    <property type="entry name" value="Periplasmic binding protein-like II"/>
    <property type="match status" value="1"/>
</dbReference>
<evidence type="ECO:0000256" key="7">
    <source>
        <dbReference type="SAM" id="SignalP"/>
    </source>
</evidence>
<dbReference type="EMBL" id="DWYY01000155">
    <property type="protein sequence ID" value="HJA94124.1"/>
    <property type="molecule type" value="Genomic_DNA"/>
</dbReference>
<dbReference type="Proteomes" id="UP000886858">
    <property type="component" value="Unassembled WGS sequence"/>
</dbReference>
<keyword evidence="3" id="KW-0472">Membrane</keyword>
<evidence type="ECO:0000256" key="5">
    <source>
        <dbReference type="ARBA" id="ARBA00023288"/>
    </source>
</evidence>
<feature type="region of interest" description="Disordered" evidence="6">
    <location>
        <begin position="27"/>
        <end position="59"/>
    </location>
</feature>
<sequence length="537" mass="59062">MKKKKVWKRMALLMAASMTLAACGQAQPSEEASSAEGAAVQETQTTSEEEQASVDTDASDVKVEVFLTTNWGGELPPEGDPVEAYIEEFAGGDWSLTLPVEGETELVTRFASGVAPDVIGFSDATQVDMLYDQGVLVDDWNVYADKIPTVMENMGETQRAILTTEDGKLKALGTLPGQQKFTFMIRQDWLDNLGMDMPTTHEELLEVMKAFTFDDPDGNGVDDTYGFTAAGGGGVGEVRNLLLLFGNQSYYITEDNTVSHPVVDGSFKEYLDFAKAMVDAKVINPDWYTLGWDERKPALYAGSYGICWYPPAALLSETARNIEDSSDTTMADAWAVMDPCGGKALSKAVQGSLLSVSAETAQDSAKMDIICDFLEKTSGFSENYLGVRMYVGMSEYTGATVYSPTNVYQYYDSSREDDFFTLKNAYGGIANWGKLIDCNGGSVIMGNTKEPDYWSERAIQLNEDVDALETWPNEFRLYTPDPTLANNMDSLLQQFEISYIMGENSDYDGFVNEWLSSGGQDLLDGAEETFKRLGLME</sequence>
<feature type="chain" id="PRO_5038802488" evidence="7">
    <location>
        <begin position="22"/>
        <end position="537"/>
    </location>
</feature>
<evidence type="ECO:0000256" key="4">
    <source>
        <dbReference type="ARBA" id="ARBA00023139"/>
    </source>
</evidence>
<name>A0A9D2L166_9FIRM</name>
<feature type="signal peptide" evidence="7">
    <location>
        <begin position="1"/>
        <end position="21"/>
    </location>
</feature>
<dbReference type="PANTHER" id="PTHR43649:SF33">
    <property type="entry name" value="POLYGALACTURONAN_RHAMNOGALACTURONAN-BINDING PROTEIN YTCQ"/>
    <property type="match status" value="1"/>
</dbReference>
<accession>A0A9D2L166</accession>
<gene>
    <name evidence="8" type="ORF">H9717_13620</name>
</gene>
<proteinExistence type="predicted"/>
<evidence type="ECO:0000256" key="3">
    <source>
        <dbReference type="ARBA" id="ARBA00023136"/>
    </source>
</evidence>
<dbReference type="Pfam" id="PF01547">
    <property type="entry name" value="SBP_bac_1"/>
    <property type="match status" value="1"/>
</dbReference>
<dbReference type="AlphaFoldDB" id="A0A9D2L166"/>
<keyword evidence="2 7" id="KW-0732">Signal</keyword>
<protein>
    <submittedName>
        <fullName evidence="8">Extracellular solute-binding protein</fullName>
    </submittedName>
</protein>
<dbReference type="Gene3D" id="3.40.190.10">
    <property type="entry name" value="Periplasmic binding protein-like II"/>
    <property type="match status" value="2"/>
</dbReference>
<organism evidence="8 9">
    <name type="scientific">Candidatus Eisenbergiella merdipullorum</name>
    <dbReference type="NCBI Taxonomy" id="2838553"/>
    <lineage>
        <taxon>Bacteria</taxon>
        <taxon>Bacillati</taxon>
        <taxon>Bacillota</taxon>
        <taxon>Clostridia</taxon>
        <taxon>Lachnospirales</taxon>
        <taxon>Lachnospiraceae</taxon>
        <taxon>Eisenbergiella</taxon>
    </lineage>
</organism>
<dbReference type="InterPro" id="IPR050490">
    <property type="entry name" value="Bact_solute-bd_prot1"/>
</dbReference>
<evidence type="ECO:0000256" key="2">
    <source>
        <dbReference type="ARBA" id="ARBA00022729"/>
    </source>
</evidence>
<feature type="compositionally biased region" description="Low complexity" evidence="6">
    <location>
        <begin position="27"/>
        <end position="46"/>
    </location>
</feature>
<keyword evidence="1" id="KW-1003">Cell membrane</keyword>
<evidence type="ECO:0000256" key="6">
    <source>
        <dbReference type="SAM" id="MobiDB-lite"/>
    </source>
</evidence>
<evidence type="ECO:0000313" key="8">
    <source>
        <dbReference type="EMBL" id="HJA94124.1"/>
    </source>
</evidence>
<dbReference type="InterPro" id="IPR006059">
    <property type="entry name" value="SBP"/>
</dbReference>
<reference evidence="8" key="1">
    <citation type="journal article" date="2021" name="PeerJ">
        <title>Extensive microbial diversity within the chicken gut microbiome revealed by metagenomics and culture.</title>
        <authorList>
            <person name="Gilroy R."/>
            <person name="Ravi A."/>
            <person name="Getino M."/>
            <person name="Pursley I."/>
            <person name="Horton D.L."/>
            <person name="Alikhan N.F."/>
            <person name="Baker D."/>
            <person name="Gharbi K."/>
            <person name="Hall N."/>
            <person name="Watson M."/>
            <person name="Adriaenssens E.M."/>
            <person name="Foster-Nyarko E."/>
            <person name="Jarju S."/>
            <person name="Secka A."/>
            <person name="Antonio M."/>
            <person name="Oren A."/>
            <person name="Chaudhuri R.R."/>
            <person name="La Ragione R."/>
            <person name="Hildebrand F."/>
            <person name="Pallen M.J."/>
        </authorList>
    </citation>
    <scope>NUCLEOTIDE SEQUENCE</scope>
    <source>
        <strain evidence="8">CHK179-7159</strain>
    </source>
</reference>
<keyword evidence="5" id="KW-0449">Lipoprotein</keyword>
<evidence type="ECO:0000313" key="9">
    <source>
        <dbReference type="Proteomes" id="UP000886858"/>
    </source>
</evidence>
<dbReference type="PANTHER" id="PTHR43649">
    <property type="entry name" value="ARABINOSE-BINDING PROTEIN-RELATED"/>
    <property type="match status" value="1"/>
</dbReference>
<reference evidence="8" key="2">
    <citation type="submission" date="2021-04" db="EMBL/GenBank/DDBJ databases">
        <authorList>
            <person name="Gilroy R."/>
        </authorList>
    </citation>
    <scope>NUCLEOTIDE SEQUENCE</scope>
    <source>
        <strain evidence="8">CHK179-7159</strain>
    </source>
</reference>
<evidence type="ECO:0000256" key="1">
    <source>
        <dbReference type="ARBA" id="ARBA00022475"/>
    </source>
</evidence>